<keyword evidence="4" id="KW-0808">Transferase</keyword>
<evidence type="ECO:0000256" key="2">
    <source>
        <dbReference type="SAM" id="Phobius"/>
    </source>
</evidence>
<organism evidence="4 5">
    <name type="scientific">Gilvimarinus gilvus</name>
    <dbReference type="NCBI Taxonomy" id="3058038"/>
    <lineage>
        <taxon>Bacteria</taxon>
        <taxon>Pseudomonadati</taxon>
        <taxon>Pseudomonadota</taxon>
        <taxon>Gammaproteobacteria</taxon>
        <taxon>Cellvibrionales</taxon>
        <taxon>Cellvibrionaceae</taxon>
        <taxon>Gilvimarinus</taxon>
    </lineage>
</organism>
<dbReference type="PANTHER" id="PTHR30576">
    <property type="entry name" value="COLANIC BIOSYNTHESIS UDP-GLUCOSE LIPID CARRIER TRANSFERASE"/>
    <property type="match status" value="1"/>
</dbReference>
<evidence type="ECO:0000256" key="1">
    <source>
        <dbReference type="ARBA" id="ARBA00006464"/>
    </source>
</evidence>
<gene>
    <name evidence="4" type="ORF">SCD92_02540</name>
</gene>
<evidence type="ECO:0000313" key="5">
    <source>
        <dbReference type="Proteomes" id="UP001273505"/>
    </source>
</evidence>
<dbReference type="EMBL" id="JAXAFO010000003">
    <property type="protein sequence ID" value="MDX6848220.1"/>
    <property type="molecule type" value="Genomic_DNA"/>
</dbReference>
<comment type="caution">
    <text evidence="4">The sequence shown here is derived from an EMBL/GenBank/DDBJ whole genome shotgun (WGS) entry which is preliminary data.</text>
</comment>
<sequence length="358" mass="41111">MLAQSLEKNTKRTDPPAKGTRKLRSALDWLLEKLLAVLLLVLSSPLFIVLPLLIKLQDGGPAFYRGDRLGRHKETFQMYKFRTLVPDAESQLGAQLLNHQHQLHTPLGKFLRDVRVDELPQLYNVLRGDMAFFGPRPERQAVYEAQCAQIPGYDKRFAVKPGVLGYSQLFTPHSAPKRMRATIDNNYGQREQGLLHELGVVIYAFSHLSFGLVKRASRSVLKRCVMFRHAGKTRERRRLKRVSPVGVEVALFTDVHAMKRQRLGKVVLGDISDEWTRVYCDQPLPEEPLVLQLRIDTSARRSRNATDKPKTTYCRASVVRQLERPGHTGQYTYLLKYEPTSPLNRYLLDKYFIAKSIF</sequence>
<dbReference type="Pfam" id="PF02397">
    <property type="entry name" value="Bac_transf"/>
    <property type="match status" value="1"/>
</dbReference>
<keyword evidence="2" id="KW-0812">Transmembrane</keyword>
<dbReference type="Proteomes" id="UP001273505">
    <property type="component" value="Unassembled WGS sequence"/>
</dbReference>
<dbReference type="RefSeq" id="WP_302723037.1">
    <property type="nucleotide sequence ID" value="NZ_JAULRU010000577.1"/>
</dbReference>
<feature type="transmembrane region" description="Helical" evidence="2">
    <location>
        <begin position="34"/>
        <end position="54"/>
    </location>
</feature>
<dbReference type="GO" id="GO:0016740">
    <property type="term" value="F:transferase activity"/>
    <property type="evidence" value="ECO:0007669"/>
    <property type="project" value="UniProtKB-KW"/>
</dbReference>
<keyword evidence="2" id="KW-0472">Membrane</keyword>
<comment type="similarity">
    <text evidence="1">Belongs to the bacterial sugar transferase family.</text>
</comment>
<keyword evidence="5" id="KW-1185">Reference proteome</keyword>
<accession>A0ABU4RTK8</accession>
<evidence type="ECO:0000259" key="3">
    <source>
        <dbReference type="Pfam" id="PF02397"/>
    </source>
</evidence>
<keyword evidence="2" id="KW-1133">Transmembrane helix</keyword>
<evidence type="ECO:0000313" key="4">
    <source>
        <dbReference type="EMBL" id="MDX6848220.1"/>
    </source>
</evidence>
<dbReference type="PANTHER" id="PTHR30576:SF0">
    <property type="entry name" value="UNDECAPRENYL-PHOSPHATE N-ACETYLGALACTOSAMINYL 1-PHOSPHATE TRANSFERASE-RELATED"/>
    <property type="match status" value="1"/>
</dbReference>
<name>A0ABU4RTK8_9GAMM</name>
<dbReference type="InterPro" id="IPR003362">
    <property type="entry name" value="Bact_transf"/>
</dbReference>
<feature type="domain" description="Bacterial sugar transferase" evidence="3">
    <location>
        <begin position="31"/>
        <end position="191"/>
    </location>
</feature>
<proteinExistence type="inferred from homology"/>
<protein>
    <submittedName>
        <fullName evidence="4">Sugar transferase</fullName>
    </submittedName>
</protein>
<reference evidence="4 5" key="1">
    <citation type="submission" date="2023-11" db="EMBL/GenBank/DDBJ databases">
        <title>Gilvimarinus fulvus sp. nov., isolated from the surface of Kelp.</title>
        <authorList>
            <person name="Sun Y.Y."/>
            <person name="Gong Y."/>
            <person name="Du Z.J."/>
        </authorList>
    </citation>
    <scope>NUCLEOTIDE SEQUENCE [LARGE SCALE GENOMIC DNA]</scope>
    <source>
        <strain evidence="4 5">SDUM040013</strain>
    </source>
</reference>